<evidence type="ECO:0000256" key="6">
    <source>
        <dbReference type="ARBA" id="ARBA00047334"/>
    </source>
</evidence>
<feature type="binding site" evidence="9">
    <location>
        <begin position="141"/>
        <end position="143"/>
    </location>
    <ligand>
        <name>2-[(2R,5Z)-2-carboxy-4-methylthiazol-5(2H)-ylidene]ethyl phosphate</name>
        <dbReference type="ChEBI" id="CHEBI:62899"/>
    </ligand>
</feature>
<comment type="similarity">
    <text evidence="9 10">Belongs to the thiamine-phosphate synthase family.</text>
</comment>
<keyword evidence="2 9" id="KW-0808">Transferase</keyword>
<dbReference type="InterPro" id="IPR013785">
    <property type="entry name" value="Aldolase_TIM"/>
</dbReference>
<evidence type="ECO:0000256" key="3">
    <source>
        <dbReference type="ARBA" id="ARBA00022723"/>
    </source>
</evidence>
<evidence type="ECO:0000256" key="1">
    <source>
        <dbReference type="ARBA" id="ARBA00005165"/>
    </source>
</evidence>
<dbReference type="PANTHER" id="PTHR20857:SF15">
    <property type="entry name" value="THIAMINE-PHOSPHATE SYNTHASE"/>
    <property type="match status" value="1"/>
</dbReference>
<evidence type="ECO:0000313" key="13">
    <source>
        <dbReference type="EMBL" id="QEI08433.1"/>
    </source>
</evidence>
<dbReference type="InterPro" id="IPR036206">
    <property type="entry name" value="ThiamineP_synth_sf"/>
</dbReference>
<dbReference type="Gene3D" id="3.20.20.70">
    <property type="entry name" value="Aldolase class I"/>
    <property type="match status" value="1"/>
</dbReference>
<dbReference type="GO" id="GO:0000287">
    <property type="term" value="F:magnesium ion binding"/>
    <property type="evidence" value="ECO:0007669"/>
    <property type="project" value="UniProtKB-UniRule"/>
</dbReference>
<dbReference type="SUPFAM" id="SSF51391">
    <property type="entry name" value="Thiamin phosphate synthase"/>
    <property type="match status" value="1"/>
</dbReference>
<feature type="binding site" evidence="9">
    <location>
        <position position="96"/>
    </location>
    <ligand>
        <name>Mg(2+)</name>
        <dbReference type="ChEBI" id="CHEBI:18420"/>
    </ligand>
</feature>
<sequence>MTPSTLNTSTSLAGVYGLTPEWDDTDRLIDGVRAAARGGMRVLQLRRKLVTPEQRRAQALALRDETLKLGVLFIINDDWRLALDVGADGVHLGRDDGDIAAARAAGPHLRIGATCYNELPRAQAALAAGADHLAFGAVFGSPTKPAAVHAPLSLFAQARALPGAAHVPLVAIGGITPDNAAQVTAAGADALAVISALFDSADIEATARRLHQAFSAQPVGSAGAVPAATTSAISPALPPIL</sequence>
<dbReference type="GO" id="GO:0009228">
    <property type="term" value="P:thiamine biosynthetic process"/>
    <property type="evidence" value="ECO:0007669"/>
    <property type="project" value="UniProtKB-KW"/>
</dbReference>
<dbReference type="EC" id="2.5.1.3" evidence="9"/>
<feature type="binding site" evidence="9">
    <location>
        <position position="174"/>
    </location>
    <ligand>
        <name>2-[(2R,5Z)-2-carboxy-4-methylthiazol-5(2H)-ylidene]ethyl phosphate</name>
        <dbReference type="ChEBI" id="CHEBI:62899"/>
    </ligand>
</feature>
<dbReference type="NCBIfam" id="TIGR00693">
    <property type="entry name" value="thiE"/>
    <property type="match status" value="1"/>
</dbReference>
<dbReference type="GO" id="GO:0005737">
    <property type="term" value="C:cytoplasm"/>
    <property type="evidence" value="ECO:0007669"/>
    <property type="project" value="TreeGrafter"/>
</dbReference>
<dbReference type="KEGG" id="pacr:FXN63_23285"/>
<gene>
    <name evidence="9" type="primary">thiE</name>
    <name evidence="13" type="ORF">FXN63_23285</name>
</gene>
<dbReference type="OrthoDB" id="9810880at2"/>
<keyword evidence="14" id="KW-1185">Reference proteome</keyword>
<reference evidence="13 14" key="1">
    <citation type="submission" date="2019-08" db="EMBL/GenBank/DDBJ databases">
        <title>Amphibian skin-associated Pigmentiphaga: genome sequence and occurrence across geography and hosts.</title>
        <authorList>
            <person name="Bletz M.C."/>
            <person name="Bunk B."/>
            <person name="Sproeer C."/>
            <person name="Biwer P."/>
            <person name="Reiter S."/>
            <person name="Rabemananjara F.C.E."/>
            <person name="Schulz S."/>
            <person name="Overmann J."/>
            <person name="Vences M."/>
        </authorList>
    </citation>
    <scope>NUCLEOTIDE SEQUENCE [LARGE SCALE GENOMIC DNA]</scope>
    <source>
        <strain evidence="13 14">Mada1488</strain>
    </source>
</reference>
<evidence type="ECO:0000256" key="5">
    <source>
        <dbReference type="ARBA" id="ARBA00022977"/>
    </source>
</evidence>
<dbReference type="GO" id="GO:0004789">
    <property type="term" value="F:thiamine-phosphate diphosphorylase activity"/>
    <property type="evidence" value="ECO:0007669"/>
    <property type="project" value="UniProtKB-UniRule"/>
</dbReference>
<accession>A0A5C0B433</accession>
<evidence type="ECO:0000256" key="8">
    <source>
        <dbReference type="ARBA" id="ARBA00047883"/>
    </source>
</evidence>
<feature type="domain" description="Thiamine phosphate synthase/TenI" evidence="12">
    <location>
        <begin position="16"/>
        <end position="197"/>
    </location>
</feature>
<comment type="function">
    <text evidence="9">Condenses 4-methyl-5-(beta-hydroxyethyl)thiazole monophosphate (THZ-P) and 2-methyl-4-amino-5-hydroxymethyl pyrimidine pyrophosphate (HMP-PP) to form thiamine monophosphate (TMP).</text>
</comment>
<evidence type="ECO:0000256" key="11">
    <source>
        <dbReference type="RuleBase" id="RU004253"/>
    </source>
</evidence>
<dbReference type="EMBL" id="CP043046">
    <property type="protein sequence ID" value="QEI08433.1"/>
    <property type="molecule type" value="Genomic_DNA"/>
</dbReference>
<dbReference type="GO" id="GO:0009229">
    <property type="term" value="P:thiamine diphosphate biosynthetic process"/>
    <property type="evidence" value="ECO:0007669"/>
    <property type="project" value="UniProtKB-UniRule"/>
</dbReference>
<feature type="binding site" evidence="9">
    <location>
        <position position="144"/>
    </location>
    <ligand>
        <name>4-amino-2-methyl-5-(diphosphooxymethyl)pyrimidine</name>
        <dbReference type="ChEBI" id="CHEBI:57841"/>
    </ligand>
</feature>
<evidence type="ECO:0000256" key="10">
    <source>
        <dbReference type="RuleBase" id="RU003826"/>
    </source>
</evidence>
<evidence type="ECO:0000256" key="2">
    <source>
        <dbReference type="ARBA" id="ARBA00022679"/>
    </source>
</evidence>
<dbReference type="InterPro" id="IPR022998">
    <property type="entry name" value="ThiamineP_synth_TenI"/>
</dbReference>
<dbReference type="AlphaFoldDB" id="A0A5C0B433"/>
<organism evidence="13 14">
    <name type="scientific">Pigmentiphaga aceris</name>
    <dbReference type="NCBI Taxonomy" id="1940612"/>
    <lineage>
        <taxon>Bacteria</taxon>
        <taxon>Pseudomonadati</taxon>
        <taxon>Pseudomonadota</taxon>
        <taxon>Betaproteobacteria</taxon>
        <taxon>Burkholderiales</taxon>
        <taxon>Alcaligenaceae</taxon>
        <taxon>Pigmentiphaga</taxon>
    </lineage>
</organism>
<protein>
    <recommendedName>
        <fullName evidence="9">Thiamine-phosphate synthase</fullName>
        <shortName evidence="9">TP synthase</shortName>
        <shortName evidence="9">TPS</shortName>
        <ecNumber evidence="9">2.5.1.3</ecNumber>
    </recommendedName>
    <alternativeName>
        <fullName evidence="9">Thiamine-phosphate pyrophosphorylase</fullName>
        <shortName evidence="9">TMP pyrophosphorylase</shortName>
        <shortName evidence="9">TMP-PPase</shortName>
    </alternativeName>
</protein>
<feature type="binding site" evidence="9">
    <location>
        <begin position="194"/>
        <end position="195"/>
    </location>
    <ligand>
        <name>2-[(2R,5Z)-2-carboxy-4-methylthiazol-5(2H)-ylidene]ethyl phosphate</name>
        <dbReference type="ChEBI" id="CHEBI:62899"/>
    </ligand>
</feature>
<evidence type="ECO:0000256" key="4">
    <source>
        <dbReference type="ARBA" id="ARBA00022842"/>
    </source>
</evidence>
<feature type="binding site" evidence="9">
    <location>
        <begin position="44"/>
        <end position="48"/>
    </location>
    <ligand>
        <name>4-amino-2-methyl-5-(diphosphooxymethyl)pyrimidine</name>
        <dbReference type="ChEBI" id="CHEBI:57841"/>
    </ligand>
</feature>
<feature type="binding site" evidence="9">
    <location>
        <position position="114"/>
    </location>
    <ligand>
        <name>4-amino-2-methyl-5-(diphosphooxymethyl)pyrimidine</name>
        <dbReference type="ChEBI" id="CHEBI:57841"/>
    </ligand>
</feature>
<dbReference type="InterPro" id="IPR034291">
    <property type="entry name" value="TMP_synthase"/>
</dbReference>
<comment type="pathway">
    <text evidence="1 9 11">Cofactor biosynthesis; thiamine diphosphate biosynthesis; thiamine phosphate from 4-amino-2-methyl-5-diphosphomethylpyrimidine and 4-methyl-5-(2-phosphoethyl)-thiazole: step 1/1.</text>
</comment>
<comment type="catalytic activity">
    <reaction evidence="8 9 10">
        <text>2-[(2R,5Z)-2-carboxy-4-methylthiazol-5(2H)-ylidene]ethyl phosphate + 4-amino-2-methyl-5-(diphosphooxymethyl)pyrimidine + 2 H(+) = thiamine phosphate + CO2 + diphosphate</text>
        <dbReference type="Rhea" id="RHEA:47844"/>
        <dbReference type="ChEBI" id="CHEBI:15378"/>
        <dbReference type="ChEBI" id="CHEBI:16526"/>
        <dbReference type="ChEBI" id="CHEBI:33019"/>
        <dbReference type="ChEBI" id="CHEBI:37575"/>
        <dbReference type="ChEBI" id="CHEBI:57841"/>
        <dbReference type="ChEBI" id="CHEBI:62899"/>
        <dbReference type="EC" id="2.5.1.3"/>
    </reaction>
</comment>
<dbReference type="HAMAP" id="MF_00097">
    <property type="entry name" value="TMP_synthase"/>
    <property type="match status" value="1"/>
</dbReference>
<feature type="binding site" evidence="9">
    <location>
        <position position="76"/>
    </location>
    <ligand>
        <name>4-amino-2-methyl-5-(diphosphooxymethyl)pyrimidine</name>
        <dbReference type="ChEBI" id="CHEBI:57841"/>
    </ligand>
</feature>
<dbReference type="PANTHER" id="PTHR20857">
    <property type="entry name" value="THIAMINE-PHOSPHATE PYROPHOSPHORYLASE"/>
    <property type="match status" value="1"/>
</dbReference>
<proteinExistence type="inferred from homology"/>
<evidence type="ECO:0000256" key="9">
    <source>
        <dbReference type="HAMAP-Rule" id="MF_00097"/>
    </source>
</evidence>
<comment type="catalytic activity">
    <reaction evidence="7 9 10">
        <text>2-(2-carboxy-4-methylthiazol-5-yl)ethyl phosphate + 4-amino-2-methyl-5-(diphosphooxymethyl)pyrimidine + 2 H(+) = thiamine phosphate + CO2 + diphosphate</text>
        <dbReference type="Rhea" id="RHEA:47848"/>
        <dbReference type="ChEBI" id="CHEBI:15378"/>
        <dbReference type="ChEBI" id="CHEBI:16526"/>
        <dbReference type="ChEBI" id="CHEBI:33019"/>
        <dbReference type="ChEBI" id="CHEBI:37575"/>
        <dbReference type="ChEBI" id="CHEBI:57841"/>
        <dbReference type="ChEBI" id="CHEBI:62890"/>
        <dbReference type="EC" id="2.5.1.3"/>
    </reaction>
</comment>
<comment type="catalytic activity">
    <reaction evidence="6 9 10">
        <text>4-methyl-5-(2-phosphooxyethyl)-thiazole + 4-amino-2-methyl-5-(diphosphooxymethyl)pyrimidine + H(+) = thiamine phosphate + diphosphate</text>
        <dbReference type="Rhea" id="RHEA:22328"/>
        <dbReference type="ChEBI" id="CHEBI:15378"/>
        <dbReference type="ChEBI" id="CHEBI:33019"/>
        <dbReference type="ChEBI" id="CHEBI:37575"/>
        <dbReference type="ChEBI" id="CHEBI:57841"/>
        <dbReference type="ChEBI" id="CHEBI:58296"/>
        <dbReference type="EC" id="2.5.1.3"/>
    </reaction>
</comment>
<dbReference type="Pfam" id="PF02581">
    <property type="entry name" value="TMP-TENI"/>
    <property type="match status" value="1"/>
</dbReference>
<dbReference type="CDD" id="cd00564">
    <property type="entry name" value="TMP_TenI"/>
    <property type="match status" value="1"/>
</dbReference>
<evidence type="ECO:0000259" key="12">
    <source>
        <dbReference type="Pfam" id="PF02581"/>
    </source>
</evidence>
<name>A0A5C0B433_9BURK</name>
<comment type="cofactor">
    <cofactor evidence="9">
        <name>Mg(2+)</name>
        <dbReference type="ChEBI" id="CHEBI:18420"/>
    </cofactor>
    <text evidence="9">Binds 1 Mg(2+) ion per subunit.</text>
</comment>
<keyword evidence="5 9" id="KW-0784">Thiamine biosynthesis</keyword>
<feature type="binding site" evidence="9">
    <location>
        <position position="77"/>
    </location>
    <ligand>
        <name>Mg(2+)</name>
        <dbReference type="ChEBI" id="CHEBI:18420"/>
    </ligand>
</feature>
<evidence type="ECO:0000313" key="14">
    <source>
        <dbReference type="Proteomes" id="UP000325161"/>
    </source>
</evidence>
<keyword evidence="4 9" id="KW-0460">Magnesium</keyword>
<keyword evidence="3 9" id="KW-0479">Metal-binding</keyword>
<evidence type="ECO:0000256" key="7">
    <source>
        <dbReference type="ARBA" id="ARBA00047851"/>
    </source>
</evidence>
<dbReference type="Proteomes" id="UP000325161">
    <property type="component" value="Chromosome"/>
</dbReference>
<dbReference type="UniPathway" id="UPA00060">
    <property type="reaction ID" value="UER00141"/>
</dbReference>